<organism evidence="2 3">
    <name type="scientific">Liparis tanakae</name>
    <name type="common">Tanaka's snailfish</name>
    <dbReference type="NCBI Taxonomy" id="230148"/>
    <lineage>
        <taxon>Eukaryota</taxon>
        <taxon>Metazoa</taxon>
        <taxon>Chordata</taxon>
        <taxon>Craniata</taxon>
        <taxon>Vertebrata</taxon>
        <taxon>Euteleostomi</taxon>
        <taxon>Actinopterygii</taxon>
        <taxon>Neopterygii</taxon>
        <taxon>Teleostei</taxon>
        <taxon>Neoteleostei</taxon>
        <taxon>Acanthomorphata</taxon>
        <taxon>Eupercaria</taxon>
        <taxon>Perciformes</taxon>
        <taxon>Cottioidei</taxon>
        <taxon>Cottales</taxon>
        <taxon>Liparidae</taxon>
        <taxon>Liparis</taxon>
    </lineage>
</organism>
<dbReference type="AlphaFoldDB" id="A0A4Z2HHW2"/>
<evidence type="ECO:0000256" key="1">
    <source>
        <dbReference type="SAM" id="MobiDB-lite"/>
    </source>
</evidence>
<evidence type="ECO:0000313" key="3">
    <source>
        <dbReference type="Proteomes" id="UP000314294"/>
    </source>
</evidence>
<dbReference type="EMBL" id="SRLO01000234">
    <property type="protein sequence ID" value="TNN65499.1"/>
    <property type="molecule type" value="Genomic_DNA"/>
</dbReference>
<name>A0A4Z2HHW2_9TELE</name>
<protein>
    <submittedName>
        <fullName evidence="2">Uncharacterized protein</fullName>
    </submittedName>
</protein>
<proteinExistence type="predicted"/>
<sequence length="100" mass="10855">MINIRSLSWGEYPPLGATAVRAVTRRARRGPYICCRVAVDGVVCGSVEHHRGSVRMADAPRDTEHRVTGRDEQGELAPLSGNTLNTCRVEAGCHLTEGNL</sequence>
<feature type="compositionally biased region" description="Basic and acidic residues" evidence="1">
    <location>
        <begin position="58"/>
        <end position="73"/>
    </location>
</feature>
<feature type="region of interest" description="Disordered" evidence="1">
    <location>
        <begin position="53"/>
        <end position="75"/>
    </location>
</feature>
<comment type="caution">
    <text evidence="2">The sequence shown here is derived from an EMBL/GenBank/DDBJ whole genome shotgun (WGS) entry which is preliminary data.</text>
</comment>
<gene>
    <name evidence="2" type="ORF">EYF80_024318</name>
</gene>
<accession>A0A4Z2HHW2</accession>
<keyword evidence="3" id="KW-1185">Reference proteome</keyword>
<dbReference type="Proteomes" id="UP000314294">
    <property type="component" value="Unassembled WGS sequence"/>
</dbReference>
<reference evidence="2 3" key="1">
    <citation type="submission" date="2019-03" db="EMBL/GenBank/DDBJ databases">
        <title>First draft genome of Liparis tanakae, snailfish: a comprehensive survey of snailfish specific genes.</title>
        <authorList>
            <person name="Kim W."/>
            <person name="Song I."/>
            <person name="Jeong J.-H."/>
            <person name="Kim D."/>
            <person name="Kim S."/>
            <person name="Ryu S."/>
            <person name="Song J.Y."/>
            <person name="Lee S.K."/>
        </authorList>
    </citation>
    <scope>NUCLEOTIDE SEQUENCE [LARGE SCALE GENOMIC DNA]</scope>
    <source>
        <tissue evidence="2">Muscle</tissue>
    </source>
</reference>
<evidence type="ECO:0000313" key="2">
    <source>
        <dbReference type="EMBL" id="TNN65499.1"/>
    </source>
</evidence>